<dbReference type="InterPro" id="IPR000477">
    <property type="entry name" value="RT_dom"/>
</dbReference>
<sequence length="358" mass="40688">MTWLSPYYVVLNGNIKSVTLEISGRKKLEWEEVYKPKQANIISSIRARKLVGQGCLAYLAHIRDVEVESLSIESIHVVSKFRDIDFCIDLEPSTHPISIPPYRMAPVELRELKAQIQELLDKGYIRPSASPCGAPVLFVKKEYGASIFSKIDLRSGYHQLKIRLGDVPKMEFRTRYKYYEFLVISFGLTNAPTTFMSLMNGVLQPLLDSLVIVFIDDILVYSKISNEGVMVDPQKIEAASQKKVGVLASIEVRATFIEEIKAKQFEDENLNELKRKTVIGKAQETTLDVESVLSFKGRICVPRVDDLIHKLLTESHGSRYSIHPGFLQRMSIPEWKWEMIAMDFVVGLPKTLGKFDSI</sequence>
<dbReference type="CDD" id="cd01647">
    <property type="entry name" value="RT_LTR"/>
    <property type="match status" value="1"/>
</dbReference>
<gene>
    <name evidence="2" type="ORF">MTR67_043198</name>
</gene>
<keyword evidence="3" id="KW-1185">Reference proteome</keyword>
<evidence type="ECO:0000313" key="2">
    <source>
        <dbReference type="EMBL" id="WMV49813.1"/>
    </source>
</evidence>
<organism evidence="2 3">
    <name type="scientific">Solanum verrucosum</name>
    <dbReference type="NCBI Taxonomy" id="315347"/>
    <lineage>
        <taxon>Eukaryota</taxon>
        <taxon>Viridiplantae</taxon>
        <taxon>Streptophyta</taxon>
        <taxon>Embryophyta</taxon>
        <taxon>Tracheophyta</taxon>
        <taxon>Spermatophyta</taxon>
        <taxon>Magnoliopsida</taxon>
        <taxon>eudicotyledons</taxon>
        <taxon>Gunneridae</taxon>
        <taxon>Pentapetalae</taxon>
        <taxon>asterids</taxon>
        <taxon>lamiids</taxon>
        <taxon>Solanales</taxon>
        <taxon>Solanaceae</taxon>
        <taxon>Solanoideae</taxon>
        <taxon>Solaneae</taxon>
        <taxon>Solanum</taxon>
    </lineage>
</organism>
<dbReference type="InterPro" id="IPR043502">
    <property type="entry name" value="DNA/RNA_pol_sf"/>
</dbReference>
<reference evidence="2" key="1">
    <citation type="submission" date="2023-08" db="EMBL/GenBank/DDBJ databases">
        <title>A de novo genome assembly of Solanum verrucosum Schlechtendal, a Mexican diploid species geographically isolated from the other diploid A-genome species in potato relatives.</title>
        <authorList>
            <person name="Hosaka K."/>
        </authorList>
    </citation>
    <scope>NUCLEOTIDE SEQUENCE</scope>
    <source>
        <tissue evidence="2">Young leaves</tissue>
    </source>
</reference>
<name>A0AAF0UQV3_SOLVR</name>
<dbReference type="Gene3D" id="3.10.10.10">
    <property type="entry name" value="HIV Type 1 Reverse Transcriptase, subunit A, domain 1"/>
    <property type="match status" value="2"/>
</dbReference>
<evidence type="ECO:0000313" key="3">
    <source>
        <dbReference type="Proteomes" id="UP001234989"/>
    </source>
</evidence>
<dbReference type="Pfam" id="PF00078">
    <property type="entry name" value="RVT_1"/>
    <property type="match status" value="1"/>
</dbReference>
<dbReference type="EMBL" id="CP133621">
    <property type="protein sequence ID" value="WMV49813.1"/>
    <property type="molecule type" value="Genomic_DNA"/>
</dbReference>
<dbReference type="InterPro" id="IPR043128">
    <property type="entry name" value="Rev_trsase/Diguanyl_cyclase"/>
</dbReference>
<dbReference type="PANTHER" id="PTHR24559">
    <property type="entry name" value="TRANSPOSON TY3-I GAG-POL POLYPROTEIN"/>
    <property type="match status" value="1"/>
</dbReference>
<feature type="domain" description="Reverse transcriptase" evidence="1">
    <location>
        <begin position="106"/>
        <end position="227"/>
    </location>
</feature>
<dbReference type="PANTHER" id="PTHR24559:SF444">
    <property type="entry name" value="REVERSE TRANSCRIPTASE DOMAIN-CONTAINING PROTEIN"/>
    <property type="match status" value="1"/>
</dbReference>
<proteinExistence type="predicted"/>
<dbReference type="SUPFAM" id="SSF56672">
    <property type="entry name" value="DNA/RNA polymerases"/>
    <property type="match status" value="1"/>
</dbReference>
<dbReference type="InterPro" id="IPR053134">
    <property type="entry name" value="RNA-dir_DNA_polymerase"/>
</dbReference>
<dbReference type="AlphaFoldDB" id="A0AAF0UQV3"/>
<protein>
    <recommendedName>
        <fullName evidence="1">Reverse transcriptase domain-containing protein</fullName>
    </recommendedName>
</protein>
<dbReference type="Proteomes" id="UP001234989">
    <property type="component" value="Chromosome 10"/>
</dbReference>
<evidence type="ECO:0000259" key="1">
    <source>
        <dbReference type="Pfam" id="PF00078"/>
    </source>
</evidence>
<dbReference type="Gene3D" id="3.30.70.270">
    <property type="match status" value="1"/>
</dbReference>
<accession>A0AAF0UQV3</accession>